<comment type="caution">
    <text evidence="2">The sequence shown here is derived from an EMBL/GenBank/DDBJ whole genome shotgun (WGS) entry which is preliminary data.</text>
</comment>
<evidence type="ECO:0000313" key="3">
    <source>
        <dbReference type="Proteomes" id="UP000566819"/>
    </source>
</evidence>
<reference evidence="2 3" key="1">
    <citation type="submission" date="2020-03" db="EMBL/GenBank/DDBJ databases">
        <title>Draft Genome Sequence of Cudoniella acicularis.</title>
        <authorList>
            <person name="Buettner E."/>
            <person name="Kellner H."/>
        </authorList>
    </citation>
    <scope>NUCLEOTIDE SEQUENCE [LARGE SCALE GENOMIC DNA]</scope>
    <source>
        <strain evidence="2 3">DSM 108380</strain>
    </source>
</reference>
<dbReference type="GO" id="GO:0008270">
    <property type="term" value="F:zinc ion binding"/>
    <property type="evidence" value="ECO:0007669"/>
    <property type="project" value="InterPro"/>
</dbReference>
<dbReference type="PANTHER" id="PTHR35392:SF1">
    <property type="entry name" value="ZN(II)2CYS6 TRANSCRIPTION FACTOR (EUROFUNG)"/>
    <property type="match status" value="1"/>
</dbReference>
<dbReference type="OrthoDB" id="5426982at2759"/>
<accession>A0A8H4RW10</accession>
<sequence>MPKLHELLCTFDTNPDSGPRKRKRSAFSLDGRKKVRKVRESGACVSCRLRKISCSENGICGHCNKAANNPQLAKQICLRNKLKDTYVGVKEIFGKLDERRAVLDPILQSLTGSSVPILLSVGPFGAGRAALPLNVMRCNASPVCRWKGLGKINGIFLTCDSVYDERYVVDPSTLPSVDEIDRFGRNILSISRGSHSGEITRLLDDFLLSYCSLGSSSPLRQFSDSTLKIAGLNNIVCYGYLHLRDGSFDLLNRPSTENAFDTSYISPTVHEQIRLLAAEGLERVEESVFSEIDAFNKLIGANKHARIVGGICLLRLLLLYRDRVFRDRIRLHLPTQKLRHRTRLEQWTFMYKRLSIAYGALCRDSNSPITTKWVAEEGPENHELKLQFQRLRSPYLDLCNEKLTQDHDDVFKSLVTRGKETTPKKP</sequence>
<protein>
    <submittedName>
        <fullName evidence="2">Uncharacterized protein</fullName>
    </submittedName>
</protein>
<keyword evidence="1" id="KW-0539">Nucleus</keyword>
<organism evidence="2 3">
    <name type="scientific">Cudoniella acicularis</name>
    <dbReference type="NCBI Taxonomy" id="354080"/>
    <lineage>
        <taxon>Eukaryota</taxon>
        <taxon>Fungi</taxon>
        <taxon>Dikarya</taxon>
        <taxon>Ascomycota</taxon>
        <taxon>Pezizomycotina</taxon>
        <taxon>Leotiomycetes</taxon>
        <taxon>Helotiales</taxon>
        <taxon>Tricladiaceae</taxon>
        <taxon>Cudoniella</taxon>
    </lineage>
</organism>
<name>A0A8H4RW10_9HELO</name>
<dbReference type="InterPro" id="IPR052973">
    <property type="entry name" value="Fungal_sec-metab_reg_TF"/>
</dbReference>
<proteinExistence type="predicted"/>
<dbReference type="EMBL" id="JAAMPI010000064">
    <property type="protein sequence ID" value="KAF4636466.1"/>
    <property type="molecule type" value="Genomic_DNA"/>
</dbReference>
<dbReference type="AlphaFoldDB" id="A0A8H4RW10"/>
<dbReference type="GO" id="GO:0000981">
    <property type="term" value="F:DNA-binding transcription factor activity, RNA polymerase II-specific"/>
    <property type="evidence" value="ECO:0007669"/>
    <property type="project" value="InterPro"/>
</dbReference>
<evidence type="ECO:0000313" key="2">
    <source>
        <dbReference type="EMBL" id="KAF4636466.1"/>
    </source>
</evidence>
<evidence type="ECO:0000256" key="1">
    <source>
        <dbReference type="ARBA" id="ARBA00023242"/>
    </source>
</evidence>
<gene>
    <name evidence="2" type="ORF">G7Y89_g1611</name>
</gene>
<keyword evidence="3" id="KW-1185">Reference proteome</keyword>
<dbReference type="PANTHER" id="PTHR35392">
    <property type="entry name" value="ZN(II)2CYS6 TRANSCRIPTION FACTOR (EUROFUNG)-RELATED-RELATED"/>
    <property type="match status" value="1"/>
</dbReference>
<dbReference type="CDD" id="cd00067">
    <property type="entry name" value="GAL4"/>
    <property type="match status" value="1"/>
</dbReference>
<dbReference type="InterPro" id="IPR001138">
    <property type="entry name" value="Zn2Cys6_DnaBD"/>
</dbReference>
<dbReference type="Proteomes" id="UP000566819">
    <property type="component" value="Unassembled WGS sequence"/>
</dbReference>